<gene>
    <name evidence="1" type="ORF">CF386_12620</name>
</gene>
<sequence>MSLFVYKNDFMRAVLKAVSRDKYYLYFCDYIDSKRYLKFYHQCVDRYHIDMNKNARYRAKQKGLAVSQLFSYIDDTKQKIYFCLLVTEPSNEESRKEQSIFNVPLSDTRKKSTRLCLFDEYTLIKTPRIGKPPTYTFQLSDDRLSKWRMDIKHAVRQKDEMKQRQLHYNLLRVPKFNGVRKQAYKLLSLLDAERTRTYKIKHETQNFLCWVGKFKKPTLYPFDQLDHLWKKTKRKQYYYS</sequence>
<dbReference type="RefSeq" id="WP_089074801.1">
    <property type="nucleotide sequence ID" value="NZ_CBCSAM010000017.1"/>
</dbReference>
<proteinExistence type="predicted"/>
<dbReference type="AlphaFoldDB" id="A0A220VIX3"/>
<keyword evidence="2" id="KW-1185">Reference proteome</keyword>
<dbReference type="OrthoDB" id="7059846at2"/>
<name>A0A220VIX3_9GAMM</name>
<protein>
    <submittedName>
        <fullName evidence="1">Uncharacterized protein</fullName>
    </submittedName>
</protein>
<evidence type="ECO:0000313" key="1">
    <source>
        <dbReference type="EMBL" id="ASK79893.1"/>
    </source>
</evidence>
<evidence type="ECO:0000313" key="2">
    <source>
        <dbReference type="Proteomes" id="UP000242175"/>
    </source>
</evidence>
<dbReference type="KEGG" id="pmai:CF386_12620"/>
<organism evidence="1 2">
    <name type="scientific">Paraphotobacterium marinum</name>
    <dbReference type="NCBI Taxonomy" id="1755811"/>
    <lineage>
        <taxon>Bacteria</taxon>
        <taxon>Pseudomonadati</taxon>
        <taxon>Pseudomonadota</taxon>
        <taxon>Gammaproteobacteria</taxon>
        <taxon>Vibrionales</taxon>
        <taxon>Vibrionaceae</taxon>
        <taxon>Paraphotobacterium</taxon>
    </lineage>
</organism>
<geneLocation type="plasmid" evidence="1 2">
    <name>p1</name>
</geneLocation>
<dbReference type="Proteomes" id="UP000242175">
    <property type="component" value="Plasmid p1"/>
</dbReference>
<reference evidence="1 2" key="1">
    <citation type="journal article" date="2016" name="Int. J. Syst. Evol. Microbiol.">
        <title>Paraphotobacterium marinum gen. nov., sp. nov., a member of the family Vibrionaceae, isolated from surface seawater.</title>
        <authorList>
            <person name="Huang Z."/>
            <person name="Dong C."/>
            <person name="Shao Z."/>
        </authorList>
    </citation>
    <scope>NUCLEOTIDE SEQUENCE [LARGE SCALE GENOMIC DNA]</scope>
    <source>
        <strain evidence="1 2">NSCS20N07D</strain>
        <plasmid evidence="1 2">p1</plasmid>
    </source>
</reference>
<accession>A0A220VIX3</accession>
<dbReference type="EMBL" id="CP022357">
    <property type="protein sequence ID" value="ASK79893.1"/>
    <property type="molecule type" value="Genomic_DNA"/>
</dbReference>
<keyword evidence="1" id="KW-0614">Plasmid</keyword>